<evidence type="ECO:0000313" key="5">
    <source>
        <dbReference type="EMBL" id="AWU75997.1"/>
    </source>
</evidence>
<dbReference type="GO" id="GO:0010494">
    <property type="term" value="C:cytoplasmic stress granule"/>
    <property type="evidence" value="ECO:0007669"/>
    <property type="project" value="TreeGrafter"/>
</dbReference>
<feature type="region of interest" description="Disordered" evidence="3">
    <location>
        <begin position="1"/>
        <end position="290"/>
    </location>
</feature>
<dbReference type="InterPro" id="IPR045180">
    <property type="entry name" value="La_dom_prot"/>
</dbReference>
<sequence length="484" mass="54114">MKMSATTSSYAKAALNQQDPSISDSPAPSAPAPALAPAQDPASSQQPVPSSPNQKEHVAPELAPAPLPLTNAWGKPTQQTTPSVDLEAILDSKLHSQSGPSSLSVTSPTGKWVPFKGATITISDSSTYSNKRKPRKSKKKSNPTDSKKSGNHIHNNNSNNAANNRKSAKTNSEKRDSFPSVSLNQTSENVEDMGNVNENPDTLLVDGQTNDQPKSHGETKTENGANNSTNGVNNLHQTQRHHNNQRYSTQQRHNGHSHHHAHHQNHNHTNNHNHRHHNYYQNNNQRHGNVQHGYHQHRSNYRNYNNYNRHYTNHGGNIMNWIADSRIHAVASVAAQLNYYFDISNLLKDIYLRKHMNSQGWIDLTFVSQFYRVRAFSCGDLSVIRDALDQSLHFEWGYLESKEDASDETNLTNPIQKIKVRAIKNPLNWVLSETEREGCGLDELCPTVIQAKSEPKINEESGVNKNTPTQEQTESNTESNNDKI</sequence>
<reference evidence="5 6" key="1">
    <citation type="submission" date="2018-06" db="EMBL/GenBank/DDBJ databases">
        <title>Population genomics shows no distinction between pathogenic Candida krusei and environmental Pichia kudriavzevii: One species, four names.</title>
        <authorList>
            <person name="Douglass A.P."/>
            <person name="Offei B."/>
            <person name="Braun-Galleani S."/>
            <person name="Coughlan A.Y."/>
            <person name="Martos A."/>
            <person name="Ortiz-Merino R.A."/>
            <person name="Byrne K.P."/>
            <person name="Wolfe K.H."/>
        </authorList>
    </citation>
    <scope>NUCLEOTIDE SEQUENCE [LARGE SCALE GENOMIC DNA]</scope>
    <source>
        <strain evidence="5 6">CBS573</strain>
    </source>
</reference>
<evidence type="ECO:0000256" key="2">
    <source>
        <dbReference type="PROSITE-ProRule" id="PRU00332"/>
    </source>
</evidence>
<dbReference type="GO" id="GO:0003723">
    <property type="term" value="F:RNA binding"/>
    <property type="evidence" value="ECO:0007669"/>
    <property type="project" value="UniProtKB-UniRule"/>
</dbReference>
<dbReference type="PANTHER" id="PTHR22792">
    <property type="entry name" value="LUPUS LA PROTEIN-RELATED"/>
    <property type="match status" value="1"/>
</dbReference>
<evidence type="ECO:0000259" key="4">
    <source>
        <dbReference type="PROSITE" id="PS50961"/>
    </source>
</evidence>
<feature type="domain" description="HTH La-type RNA-binding" evidence="4">
    <location>
        <begin position="323"/>
        <end position="413"/>
    </location>
</feature>
<dbReference type="CDD" id="cd07323">
    <property type="entry name" value="LAM"/>
    <property type="match status" value="1"/>
</dbReference>
<protein>
    <recommendedName>
        <fullName evidence="4">HTH La-type RNA-binding domain-containing protein</fullName>
    </recommendedName>
</protein>
<feature type="compositionally biased region" description="Polar residues" evidence="3">
    <location>
        <begin position="179"/>
        <end position="188"/>
    </location>
</feature>
<feature type="compositionally biased region" description="Polar residues" evidence="3">
    <location>
        <begin position="1"/>
        <end position="10"/>
    </location>
</feature>
<dbReference type="AlphaFoldDB" id="A0A2U9R3T4"/>
<organism evidence="5 6">
    <name type="scientific">Pichia kudriavzevii</name>
    <name type="common">Yeast</name>
    <name type="synonym">Issatchenkia orientalis</name>
    <dbReference type="NCBI Taxonomy" id="4909"/>
    <lineage>
        <taxon>Eukaryota</taxon>
        <taxon>Fungi</taxon>
        <taxon>Dikarya</taxon>
        <taxon>Ascomycota</taxon>
        <taxon>Saccharomycotina</taxon>
        <taxon>Pichiomycetes</taxon>
        <taxon>Pichiales</taxon>
        <taxon>Pichiaceae</taxon>
        <taxon>Pichia</taxon>
    </lineage>
</organism>
<dbReference type="InterPro" id="IPR006630">
    <property type="entry name" value="La_HTH"/>
</dbReference>
<feature type="region of interest" description="Disordered" evidence="3">
    <location>
        <begin position="453"/>
        <end position="484"/>
    </location>
</feature>
<dbReference type="SMART" id="SM00715">
    <property type="entry name" value="LA"/>
    <property type="match status" value="1"/>
</dbReference>
<feature type="compositionally biased region" description="Polar residues" evidence="3">
    <location>
        <begin position="120"/>
        <end position="129"/>
    </location>
</feature>
<gene>
    <name evidence="5" type="ORF">C5L36_0B12260</name>
</gene>
<feature type="compositionally biased region" description="Basic residues" evidence="3">
    <location>
        <begin position="130"/>
        <end position="141"/>
    </location>
</feature>
<feature type="compositionally biased region" description="Low complexity" evidence="3">
    <location>
        <begin position="152"/>
        <end position="165"/>
    </location>
</feature>
<feature type="compositionally biased region" description="Basic residues" evidence="3">
    <location>
        <begin position="253"/>
        <end position="278"/>
    </location>
</feature>
<accession>A0A2U9R3T4</accession>
<proteinExistence type="predicted"/>
<evidence type="ECO:0000313" key="6">
    <source>
        <dbReference type="Proteomes" id="UP000249293"/>
    </source>
</evidence>
<dbReference type="InterPro" id="IPR036390">
    <property type="entry name" value="WH_DNA-bd_sf"/>
</dbReference>
<dbReference type="Gene3D" id="1.10.10.10">
    <property type="entry name" value="Winged helix-like DNA-binding domain superfamily/Winged helix DNA-binding domain"/>
    <property type="match status" value="1"/>
</dbReference>
<evidence type="ECO:0000256" key="3">
    <source>
        <dbReference type="SAM" id="MobiDB-lite"/>
    </source>
</evidence>
<dbReference type="PROSITE" id="PS50961">
    <property type="entry name" value="HTH_LA"/>
    <property type="match status" value="1"/>
</dbReference>
<name>A0A2U9R3T4_PICKU</name>
<dbReference type="GO" id="GO:0045727">
    <property type="term" value="P:positive regulation of translation"/>
    <property type="evidence" value="ECO:0007669"/>
    <property type="project" value="TreeGrafter"/>
</dbReference>
<feature type="compositionally biased region" description="Polar residues" evidence="3">
    <location>
        <begin position="461"/>
        <end position="484"/>
    </location>
</feature>
<dbReference type="PANTHER" id="PTHR22792:SF132">
    <property type="entry name" value="LA-RELATED PROTEIN 1"/>
    <property type="match status" value="1"/>
</dbReference>
<keyword evidence="1 2" id="KW-0694">RNA-binding</keyword>
<keyword evidence="6" id="KW-1185">Reference proteome</keyword>
<feature type="compositionally biased region" description="Low complexity" evidence="3">
    <location>
        <begin position="17"/>
        <end position="52"/>
    </location>
</feature>
<dbReference type="EMBL" id="CP028774">
    <property type="protein sequence ID" value="AWU75997.1"/>
    <property type="molecule type" value="Genomic_DNA"/>
</dbReference>
<dbReference type="OrthoDB" id="340227at2759"/>
<dbReference type="RefSeq" id="XP_029321474.1">
    <property type="nucleotide sequence ID" value="XM_029465615.1"/>
</dbReference>
<evidence type="ECO:0000256" key="1">
    <source>
        <dbReference type="ARBA" id="ARBA00022884"/>
    </source>
</evidence>
<dbReference type="KEGG" id="pkz:C5L36_0B12260"/>
<dbReference type="VEuPathDB" id="FungiDB:C5L36_0B12260"/>
<dbReference type="InterPro" id="IPR036388">
    <property type="entry name" value="WH-like_DNA-bd_sf"/>
</dbReference>
<dbReference type="Proteomes" id="UP000249293">
    <property type="component" value="Chromosome 2"/>
</dbReference>
<feature type="compositionally biased region" description="Polar residues" evidence="3">
    <location>
        <begin position="95"/>
        <end position="109"/>
    </location>
</feature>
<dbReference type="Pfam" id="PF05383">
    <property type="entry name" value="La"/>
    <property type="match status" value="1"/>
</dbReference>
<dbReference type="GeneID" id="40383762"/>
<feature type="compositionally biased region" description="Low complexity" evidence="3">
    <location>
        <begin position="279"/>
        <end position="288"/>
    </location>
</feature>
<feature type="compositionally biased region" description="Low complexity" evidence="3">
    <location>
        <begin position="223"/>
        <end position="234"/>
    </location>
</feature>
<dbReference type="GO" id="GO:0005829">
    <property type="term" value="C:cytosol"/>
    <property type="evidence" value="ECO:0007669"/>
    <property type="project" value="TreeGrafter"/>
</dbReference>
<dbReference type="SUPFAM" id="SSF46785">
    <property type="entry name" value="Winged helix' DNA-binding domain"/>
    <property type="match status" value="1"/>
</dbReference>
<dbReference type="STRING" id="4909.A0A2U9R3T4"/>